<proteinExistence type="predicted"/>
<feature type="domain" description="Retroviral polymerase SH3-like" evidence="1">
    <location>
        <begin position="67"/>
        <end position="127"/>
    </location>
</feature>
<reference evidence="2" key="1">
    <citation type="submission" date="2015-09" db="EMBL/GenBank/DDBJ databases">
        <title>De novo assembly of Pectinophora gossypiella (Pink Bollworm) gut transcriptome.</title>
        <authorList>
            <person name="Tassone E.E."/>
        </authorList>
    </citation>
    <scope>NUCLEOTIDE SEQUENCE</scope>
</reference>
<sequence length="135" mass="15215">RGTQKSHSTRAMLIDAKAPMFLWGEAINTANYLSNRSINSAIENRTPFEKWVLRKPCVNHLHTFGAKAFVLLKGPNKGSKFAAKAITGVFVGYSDTSKAYRVFIPNKRRTLISKDVRIVQTNFYSNTTDNFDNLT</sequence>
<organism evidence="2">
    <name type="scientific">Pectinophora gossypiella</name>
    <name type="common">Cotton pink bollworm</name>
    <name type="synonym">Depressaria gossypiella</name>
    <dbReference type="NCBI Taxonomy" id="13191"/>
    <lineage>
        <taxon>Eukaryota</taxon>
        <taxon>Metazoa</taxon>
        <taxon>Ecdysozoa</taxon>
        <taxon>Arthropoda</taxon>
        <taxon>Hexapoda</taxon>
        <taxon>Insecta</taxon>
        <taxon>Pterygota</taxon>
        <taxon>Neoptera</taxon>
        <taxon>Endopterygota</taxon>
        <taxon>Lepidoptera</taxon>
        <taxon>Glossata</taxon>
        <taxon>Ditrysia</taxon>
        <taxon>Gelechioidea</taxon>
        <taxon>Gelechiidae</taxon>
        <taxon>Apatetrinae</taxon>
        <taxon>Pectinophora</taxon>
    </lineage>
</organism>
<dbReference type="PANTHER" id="PTHR42648:SF18">
    <property type="entry name" value="RETROTRANSPOSON, UNCLASSIFIED-LIKE PROTEIN"/>
    <property type="match status" value="1"/>
</dbReference>
<accession>A0A1E1W3V6</accession>
<feature type="non-terminal residue" evidence="2">
    <location>
        <position position="135"/>
    </location>
</feature>
<feature type="non-terminal residue" evidence="2">
    <location>
        <position position="1"/>
    </location>
</feature>
<gene>
    <name evidence="2" type="ORF">g.2988</name>
</gene>
<name>A0A1E1W3V6_PECGO</name>
<dbReference type="Pfam" id="PF25597">
    <property type="entry name" value="SH3_retrovirus"/>
    <property type="match status" value="1"/>
</dbReference>
<dbReference type="InterPro" id="IPR057670">
    <property type="entry name" value="SH3_retrovirus"/>
</dbReference>
<protein>
    <recommendedName>
        <fullName evidence="1">Retroviral polymerase SH3-like domain-containing protein</fullName>
    </recommendedName>
</protein>
<evidence type="ECO:0000313" key="2">
    <source>
        <dbReference type="EMBL" id="JAT81619.1"/>
    </source>
</evidence>
<dbReference type="InterPro" id="IPR039537">
    <property type="entry name" value="Retrotran_Ty1/copia-like"/>
</dbReference>
<dbReference type="AlphaFoldDB" id="A0A1E1W3V6"/>
<dbReference type="PANTHER" id="PTHR42648">
    <property type="entry name" value="TRANSPOSASE, PUTATIVE-RELATED"/>
    <property type="match status" value="1"/>
</dbReference>
<evidence type="ECO:0000259" key="1">
    <source>
        <dbReference type="Pfam" id="PF25597"/>
    </source>
</evidence>
<dbReference type="EMBL" id="GDQN01009435">
    <property type="protein sequence ID" value="JAT81619.1"/>
    <property type="molecule type" value="Transcribed_RNA"/>
</dbReference>